<evidence type="ECO:0000256" key="8">
    <source>
        <dbReference type="SAM" id="MobiDB-lite"/>
    </source>
</evidence>
<name>A0A8J7NU91_ATRSP</name>
<proteinExistence type="inferred from homology"/>
<evidence type="ECO:0000256" key="4">
    <source>
        <dbReference type="ARBA" id="ARBA00022786"/>
    </source>
</evidence>
<keyword evidence="5" id="KW-0378">Hydrolase</keyword>
<protein>
    <submittedName>
        <fullName evidence="10">SENP5 protease</fullName>
    </submittedName>
</protein>
<keyword evidence="3 10" id="KW-0645">Protease</keyword>
<accession>A0A8J7NU91</accession>
<feature type="non-terminal residue" evidence="10">
    <location>
        <position position="331"/>
    </location>
</feature>
<sequence length="331" mass="38343">MEVEAPHLCADPFNRQLRDHRYCKSLRGPAGDGREGHGSPKGEEGSSDKPLRSTAVSDEELRELVHDFLEEFFGKYGSFIPLSKSDVLEHLSKVVNKDLTERQVTVTRVSPALKAFVYSEVRKYQAGLASAPMHFFKVTYNKHTLTLEDLSTLEGHNWLNDQVINMYGELIMDAVNHKVHFFNSFFHRQLSTKGYEGVKRWTKKVDLFSKSLLLIPIHLEIHWSLITVDIANQNIQFYDSQGIHFKYPVENVLKYILTEAREKKKAIFQKGWKMIVNKCIPQQKNDNDCGVFVLQYCKCLALGKPFHFSQEDMPKVRKRIYKELCECRLID</sequence>
<keyword evidence="11" id="KW-1185">Reference proteome</keyword>
<dbReference type="AlphaFoldDB" id="A0A8J7NU91"/>
<comment type="caution">
    <text evidence="10">The sequence shown here is derived from an EMBL/GenBank/DDBJ whole genome shotgun (WGS) entry which is preliminary data.</text>
</comment>
<dbReference type="GO" id="GO:0016926">
    <property type="term" value="P:protein desumoylation"/>
    <property type="evidence" value="ECO:0007669"/>
    <property type="project" value="TreeGrafter"/>
</dbReference>
<evidence type="ECO:0000256" key="6">
    <source>
        <dbReference type="ARBA" id="ARBA00022807"/>
    </source>
</evidence>
<dbReference type="Pfam" id="PF19722">
    <property type="entry name" value="SENP3_5_N"/>
    <property type="match status" value="1"/>
</dbReference>
<comment type="subcellular location">
    <subcellularLocation>
        <location evidence="1">Nucleus</location>
        <location evidence="1">Nucleolus</location>
    </subcellularLocation>
</comment>
<dbReference type="Gene3D" id="3.40.395.10">
    <property type="entry name" value="Adenoviral Proteinase, Chain A"/>
    <property type="match status" value="1"/>
</dbReference>
<dbReference type="FunFam" id="3.40.395.10:FF:000002">
    <property type="entry name" value="Putative sentrin-specific protease 5"/>
    <property type="match status" value="1"/>
</dbReference>
<keyword evidence="6" id="KW-0788">Thiol protease</keyword>
<evidence type="ECO:0000313" key="10">
    <source>
        <dbReference type="EMBL" id="MBN3319727.1"/>
    </source>
</evidence>
<evidence type="ECO:0000256" key="2">
    <source>
        <dbReference type="ARBA" id="ARBA00005234"/>
    </source>
</evidence>
<dbReference type="InterPro" id="IPR003653">
    <property type="entry name" value="Peptidase_C48_C"/>
</dbReference>
<evidence type="ECO:0000256" key="5">
    <source>
        <dbReference type="ARBA" id="ARBA00022801"/>
    </source>
</evidence>
<dbReference type="GO" id="GO:0006508">
    <property type="term" value="P:proteolysis"/>
    <property type="evidence" value="ECO:0007669"/>
    <property type="project" value="UniProtKB-KW"/>
</dbReference>
<dbReference type="GO" id="GO:0005730">
    <property type="term" value="C:nucleolus"/>
    <property type="evidence" value="ECO:0007669"/>
    <property type="project" value="UniProtKB-SubCell"/>
</dbReference>
<feature type="domain" description="Ubiquitin-like protease family profile" evidence="9">
    <location>
        <begin position="143"/>
        <end position="300"/>
    </location>
</feature>
<comment type="similarity">
    <text evidence="2">Belongs to the peptidase C48 family.</text>
</comment>
<organism evidence="10 11">
    <name type="scientific">Atractosteus spatula</name>
    <name type="common">Alligator gar</name>
    <name type="synonym">Lepisosteus spatula</name>
    <dbReference type="NCBI Taxonomy" id="7917"/>
    <lineage>
        <taxon>Eukaryota</taxon>
        <taxon>Metazoa</taxon>
        <taxon>Chordata</taxon>
        <taxon>Craniata</taxon>
        <taxon>Vertebrata</taxon>
        <taxon>Euteleostomi</taxon>
        <taxon>Actinopterygii</taxon>
        <taxon>Neopterygii</taxon>
        <taxon>Holostei</taxon>
        <taxon>Semionotiformes</taxon>
        <taxon>Lepisosteidae</taxon>
        <taxon>Atractosteus</taxon>
    </lineage>
</organism>
<dbReference type="SUPFAM" id="SSF54001">
    <property type="entry name" value="Cysteine proteinases"/>
    <property type="match status" value="1"/>
</dbReference>
<dbReference type="InterPro" id="IPR038765">
    <property type="entry name" value="Papain-like_cys_pep_sf"/>
</dbReference>
<gene>
    <name evidence="10" type="primary">Senp5</name>
    <name evidence="10" type="ORF">GTO95_0011776</name>
</gene>
<dbReference type="Pfam" id="PF02902">
    <property type="entry name" value="Peptidase_C48"/>
    <property type="match status" value="1"/>
</dbReference>
<evidence type="ECO:0000313" key="11">
    <source>
        <dbReference type="Proteomes" id="UP000736164"/>
    </source>
</evidence>
<keyword evidence="7" id="KW-0539">Nucleus</keyword>
<dbReference type="PROSITE" id="PS50600">
    <property type="entry name" value="ULP_PROTEASE"/>
    <property type="match status" value="1"/>
</dbReference>
<keyword evidence="4" id="KW-0833">Ubl conjugation pathway</keyword>
<feature type="region of interest" description="Disordered" evidence="8">
    <location>
        <begin position="24"/>
        <end position="55"/>
    </location>
</feature>
<dbReference type="EMBL" id="JAAWVO010047577">
    <property type="protein sequence ID" value="MBN3319727.1"/>
    <property type="molecule type" value="Genomic_DNA"/>
</dbReference>
<evidence type="ECO:0000259" key="9">
    <source>
        <dbReference type="PROSITE" id="PS50600"/>
    </source>
</evidence>
<dbReference type="Proteomes" id="UP000736164">
    <property type="component" value="Unassembled WGS sequence"/>
</dbReference>
<evidence type="ECO:0000256" key="3">
    <source>
        <dbReference type="ARBA" id="ARBA00022670"/>
    </source>
</evidence>
<dbReference type="PANTHER" id="PTHR12606">
    <property type="entry name" value="SENTRIN/SUMO-SPECIFIC PROTEASE"/>
    <property type="match status" value="1"/>
</dbReference>
<feature type="non-terminal residue" evidence="10">
    <location>
        <position position="1"/>
    </location>
</feature>
<evidence type="ECO:0000256" key="7">
    <source>
        <dbReference type="ARBA" id="ARBA00023242"/>
    </source>
</evidence>
<dbReference type="GO" id="GO:0016929">
    <property type="term" value="F:deSUMOylase activity"/>
    <property type="evidence" value="ECO:0007669"/>
    <property type="project" value="TreeGrafter"/>
</dbReference>
<feature type="compositionally biased region" description="Basic and acidic residues" evidence="8">
    <location>
        <begin position="32"/>
        <end position="51"/>
    </location>
</feature>
<dbReference type="InterPro" id="IPR045577">
    <property type="entry name" value="SENP3_5_cons_dom"/>
</dbReference>
<evidence type="ECO:0000256" key="1">
    <source>
        <dbReference type="ARBA" id="ARBA00004604"/>
    </source>
</evidence>
<dbReference type="PANTHER" id="PTHR12606:SF10">
    <property type="entry name" value="SENTRIN-SPECIFIC PROTEASE 5"/>
    <property type="match status" value="1"/>
</dbReference>
<reference evidence="10" key="1">
    <citation type="journal article" date="2021" name="Cell">
        <title>Tracing the genetic footprints of vertebrate landing in non-teleost ray-finned fishes.</title>
        <authorList>
            <person name="Bi X."/>
            <person name="Wang K."/>
            <person name="Yang L."/>
            <person name="Pan H."/>
            <person name="Jiang H."/>
            <person name="Wei Q."/>
            <person name="Fang M."/>
            <person name="Yu H."/>
            <person name="Zhu C."/>
            <person name="Cai Y."/>
            <person name="He Y."/>
            <person name="Gan X."/>
            <person name="Zeng H."/>
            <person name="Yu D."/>
            <person name="Zhu Y."/>
            <person name="Jiang H."/>
            <person name="Qiu Q."/>
            <person name="Yang H."/>
            <person name="Zhang Y.E."/>
            <person name="Wang W."/>
            <person name="Zhu M."/>
            <person name="He S."/>
            <person name="Zhang G."/>
        </authorList>
    </citation>
    <scope>NUCLEOTIDE SEQUENCE</scope>
    <source>
        <strain evidence="10">Allg_001</strain>
    </source>
</reference>